<feature type="region of interest" description="Disordered" evidence="1">
    <location>
        <begin position="1"/>
        <end position="49"/>
    </location>
</feature>
<dbReference type="AlphaFoldDB" id="A0A9N7VSG3"/>
<feature type="non-terminal residue" evidence="2">
    <location>
        <position position="1"/>
    </location>
</feature>
<feature type="compositionally biased region" description="Basic and acidic residues" evidence="1">
    <location>
        <begin position="18"/>
        <end position="47"/>
    </location>
</feature>
<proteinExistence type="predicted"/>
<comment type="caution">
    <text evidence="2">The sequence shown here is derived from an EMBL/GenBank/DDBJ whole genome shotgun (WGS) entry which is preliminary data.</text>
</comment>
<accession>A0A9N7VSG3</accession>
<reference evidence="2" key="1">
    <citation type="submission" date="2020-03" db="EMBL/GenBank/DDBJ databases">
        <authorList>
            <person name="Weist P."/>
        </authorList>
    </citation>
    <scope>NUCLEOTIDE SEQUENCE</scope>
</reference>
<dbReference type="EMBL" id="CADEAL010004228">
    <property type="protein sequence ID" value="CAB1454865.1"/>
    <property type="molecule type" value="Genomic_DNA"/>
</dbReference>
<keyword evidence="3" id="KW-1185">Reference proteome</keyword>
<gene>
    <name evidence="2" type="ORF">PLEPLA_LOCUS42632</name>
</gene>
<name>A0A9N7VSG3_PLEPL</name>
<organism evidence="2 3">
    <name type="scientific">Pleuronectes platessa</name>
    <name type="common">European plaice</name>
    <dbReference type="NCBI Taxonomy" id="8262"/>
    <lineage>
        <taxon>Eukaryota</taxon>
        <taxon>Metazoa</taxon>
        <taxon>Chordata</taxon>
        <taxon>Craniata</taxon>
        <taxon>Vertebrata</taxon>
        <taxon>Euteleostomi</taxon>
        <taxon>Actinopterygii</taxon>
        <taxon>Neopterygii</taxon>
        <taxon>Teleostei</taxon>
        <taxon>Neoteleostei</taxon>
        <taxon>Acanthomorphata</taxon>
        <taxon>Carangaria</taxon>
        <taxon>Pleuronectiformes</taxon>
        <taxon>Pleuronectoidei</taxon>
        <taxon>Pleuronectidae</taxon>
        <taxon>Pleuronectes</taxon>
    </lineage>
</organism>
<evidence type="ECO:0000313" key="3">
    <source>
        <dbReference type="Proteomes" id="UP001153269"/>
    </source>
</evidence>
<dbReference type="Proteomes" id="UP001153269">
    <property type="component" value="Unassembled WGS sequence"/>
</dbReference>
<evidence type="ECO:0000313" key="2">
    <source>
        <dbReference type="EMBL" id="CAB1454865.1"/>
    </source>
</evidence>
<protein>
    <submittedName>
        <fullName evidence="2">Uncharacterized protein</fullName>
    </submittedName>
</protein>
<sequence length="82" mass="9236">HETLLARTSPVSRSIRGSMKEDETADRAERKEERSGNRAAGEGDKKPGRWAVGLVYSRANVVRDWEARNQLGKKGQEVNRET</sequence>
<evidence type="ECO:0000256" key="1">
    <source>
        <dbReference type="SAM" id="MobiDB-lite"/>
    </source>
</evidence>